<feature type="compositionally biased region" description="Basic and acidic residues" evidence="1">
    <location>
        <begin position="57"/>
        <end position="67"/>
    </location>
</feature>
<organism evidence="2 3">
    <name type="scientific">Peptidiphaga gingivicola</name>
    <dbReference type="NCBI Taxonomy" id="2741497"/>
    <lineage>
        <taxon>Bacteria</taxon>
        <taxon>Bacillati</taxon>
        <taxon>Actinomycetota</taxon>
        <taxon>Actinomycetes</taxon>
        <taxon>Actinomycetales</taxon>
        <taxon>Actinomycetaceae</taxon>
        <taxon>Peptidiphaga</taxon>
    </lineage>
</organism>
<feature type="compositionally biased region" description="Basic residues" evidence="1">
    <location>
        <begin position="205"/>
        <end position="218"/>
    </location>
</feature>
<reference evidence="2 3" key="1">
    <citation type="submission" date="2016-04" db="EMBL/GenBank/DDBJ databases">
        <title>Peptidophaga gingivicola gen. nov., sp. nov., isolated from human subgingival plaque.</title>
        <authorList>
            <person name="Beall C.J."/>
            <person name="Mokrzan E.M."/>
            <person name="Griffen A.L."/>
            <person name="Leys E.J."/>
        </authorList>
    </citation>
    <scope>NUCLEOTIDE SEQUENCE [LARGE SCALE GENOMIC DNA]</scope>
    <source>
        <strain evidence="2 3">BA112</strain>
    </source>
</reference>
<evidence type="ECO:0000313" key="3">
    <source>
        <dbReference type="Proteomes" id="UP000078368"/>
    </source>
</evidence>
<gene>
    <name evidence="2" type="ORF">A4H34_08455</name>
</gene>
<dbReference type="RefSeq" id="WP_064231800.1">
    <property type="nucleotide sequence ID" value="NZ_LVZK01000002.1"/>
</dbReference>
<sequence>MAGDAGIPPAEEKAIDVVGAEADDMSEGKGFGERRSPSGAGVAWKIDVVGAEADDLSEGKGPGERRSPPGAGVSWKIDVGARRGLCTCSVPQGVLLVDADMYASLSQPFCVEGEASALVGVARRLNRGDAGDVLRECPMRVHGAVRRRAGQTSDRRSRANRQKERHVTAEKRAASGGEPHRRDRKQGTGDGAEENGDGAEESRLRRMKRLFPLRKRRQGNAAGSSGRT</sequence>
<evidence type="ECO:0000313" key="2">
    <source>
        <dbReference type="EMBL" id="OAP85617.1"/>
    </source>
</evidence>
<name>A0A179B1L1_9ACTO</name>
<keyword evidence="3" id="KW-1185">Reference proteome</keyword>
<evidence type="ECO:0000256" key="1">
    <source>
        <dbReference type="SAM" id="MobiDB-lite"/>
    </source>
</evidence>
<dbReference type="EMBL" id="LVZK01000002">
    <property type="protein sequence ID" value="OAP85617.1"/>
    <property type="molecule type" value="Genomic_DNA"/>
</dbReference>
<dbReference type="Proteomes" id="UP000078368">
    <property type="component" value="Unassembled WGS sequence"/>
</dbReference>
<accession>A0A179B1L1</accession>
<feature type="region of interest" description="Disordered" evidence="1">
    <location>
        <begin position="143"/>
        <end position="228"/>
    </location>
</feature>
<dbReference type="AlphaFoldDB" id="A0A179B1L1"/>
<protein>
    <submittedName>
        <fullName evidence="2">Uncharacterized protein</fullName>
    </submittedName>
</protein>
<dbReference type="STRING" id="1823756.A4H34_08455"/>
<proteinExistence type="predicted"/>
<feature type="region of interest" description="Disordered" evidence="1">
    <location>
        <begin position="53"/>
        <end position="72"/>
    </location>
</feature>
<feature type="compositionally biased region" description="Basic and acidic residues" evidence="1">
    <location>
        <begin position="153"/>
        <end position="187"/>
    </location>
</feature>
<comment type="caution">
    <text evidence="2">The sequence shown here is derived from an EMBL/GenBank/DDBJ whole genome shotgun (WGS) entry which is preliminary data.</text>
</comment>